<sequence length="125" mass="14108">MKTTDVSDWQQSWHQLREILGSKWAFHALRLLSDRQYGFNEMQRSIDGVTATMLSRRLKELQCHGFVEKHVEATTPPSTTYELTENGDAFVELLEEMEGMIGLAECSDGSECATTDESSKCATVQ</sequence>
<dbReference type="KEGG" id="halx:M0R89_21650"/>
<keyword evidence="5" id="KW-0614">Plasmid</keyword>
<dbReference type="SUPFAM" id="SSF46785">
    <property type="entry name" value="Winged helix' DNA-binding domain"/>
    <property type="match status" value="1"/>
</dbReference>
<dbReference type="PROSITE" id="PS51118">
    <property type="entry name" value="HTH_HXLR"/>
    <property type="match status" value="1"/>
</dbReference>
<dbReference type="GeneID" id="78823414"/>
<dbReference type="GO" id="GO:0003677">
    <property type="term" value="F:DNA binding"/>
    <property type="evidence" value="ECO:0007669"/>
    <property type="project" value="UniProtKB-KW"/>
</dbReference>
<keyword evidence="3" id="KW-0804">Transcription</keyword>
<dbReference type="Proteomes" id="UP000830729">
    <property type="component" value="Plasmid unnamed3"/>
</dbReference>
<dbReference type="AlphaFoldDB" id="A0A8U0I286"/>
<evidence type="ECO:0000256" key="3">
    <source>
        <dbReference type="ARBA" id="ARBA00023163"/>
    </source>
</evidence>
<dbReference type="InterPro" id="IPR002577">
    <property type="entry name" value="HTH_HxlR"/>
</dbReference>
<evidence type="ECO:0000256" key="1">
    <source>
        <dbReference type="ARBA" id="ARBA00023015"/>
    </source>
</evidence>
<feature type="domain" description="HTH hxlR-type" evidence="4">
    <location>
        <begin position="11"/>
        <end position="109"/>
    </location>
</feature>
<keyword evidence="6" id="KW-1185">Reference proteome</keyword>
<gene>
    <name evidence="5" type="ORF">M0R89_21650</name>
</gene>
<evidence type="ECO:0000259" key="4">
    <source>
        <dbReference type="PROSITE" id="PS51118"/>
    </source>
</evidence>
<dbReference type="InterPro" id="IPR036388">
    <property type="entry name" value="WH-like_DNA-bd_sf"/>
</dbReference>
<reference evidence="5 6" key="1">
    <citation type="submission" date="2022-04" db="EMBL/GenBank/DDBJ databases">
        <title>Diverse halophilic archaea isolated from saline environments.</title>
        <authorList>
            <person name="Cui H.-L."/>
        </authorList>
    </citation>
    <scope>NUCLEOTIDE SEQUENCE [LARGE SCALE GENOMIC DNA]</scope>
    <source>
        <strain evidence="5 6">XZYJT49</strain>
        <plasmid evidence="5 6">unnamed3</plasmid>
    </source>
</reference>
<dbReference type="PANTHER" id="PTHR33204">
    <property type="entry name" value="TRANSCRIPTIONAL REGULATOR, MARR FAMILY"/>
    <property type="match status" value="1"/>
</dbReference>
<evidence type="ECO:0000256" key="2">
    <source>
        <dbReference type="ARBA" id="ARBA00023125"/>
    </source>
</evidence>
<geneLocation type="plasmid" evidence="5 6">
    <name>unnamed3</name>
</geneLocation>
<evidence type="ECO:0000313" key="5">
    <source>
        <dbReference type="EMBL" id="UPV77026.1"/>
    </source>
</evidence>
<dbReference type="Gene3D" id="1.10.10.10">
    <property type="entry name" value="Winged helix-like DNA-binding domain superfamily/Winged helix DNA-binding domain"/>
    <property type="match status" value="1"/>
</dbReference>
<proteinExistence type="predicted"/>
<evidence type="ECO:0000313" key="6">
    <source>
        <dbReference type="Proteomes" id="UP000830729"/>
    </source>
</evidence>
<dbReference type="RefSeq" id="WP_248653052.1">
    <property type="nucleotide sequence ID" value="NZ_CP096662.1"/>
</dbReference>
<keyword evidence="1" id="KW-0805">Transcription regulation</keyword>
<dbReference type="PANTHER" id="PTHR33204:SF18">
    <property type="entry name" value="TRANSCRIPTIONAL REGULATORY PROTEIN"/>
    <property type="match status" value="1"/>
</dbReference>
<protein>
    <submittedName>
        <fullName evidence="5">Helix-turn-helix transcriptional regulator</fullName>
    </submittedName>
</protein>
<keyword evidence="2" id="KW-0238">DNA-binding</keyword>
<dbReference type="InterPro" id="IPR036390">
    <property type="entry name" value="WH_DNA-bd_sf"/>
</dbReference>
<organism evidence="5 6">
    <name type="scientific">Halorussus limi</name>
    <dbReference type="NCBI Taxonomy" id="2938695"/>
    <lineage>
        <taxon>Archaea</taxon>
        <taxon>Methanobacteriati</taxon>
        <taxon>Methanobacteriota</taxon>
        <taxon>Stenosarchaea group</taxon>
        <taxon>Halobacteria</taxon>
        <taxon>Halobacteriales</taxon>
        <taxon>Haladaptataceae</taxon>
        <taxon>Halorussus</taxon>
    </lineage>
</organism>
<accession>A0A8U0I286</accession>
<name>A0A8U0I286_9EURY</name>
<dbReference type="EMBL" id="CP096662">
    <property type="protein sequence ID" value="UPV77026.1"/>
    <property type="molecule type" value="Genomic_DNA"/>
</dbReference>
<dbReference type="Pfam" id="PF01638">
    <property type="entry name" value="HxlR"/>
    <property type="match status" value="1"/>
</dbReference>